<organism evidence="2 3">
    <name type="scientific">Fusibacter paucivorans</name>
    <dbReference type="NCBI Taxonomy" id="76009"/>
    <lineage>
        <taxon>Bacteria</taxon>
        <taxon>Bacillati</taxon>
        <taxon>Bacillota</taxon>
        <taxon>Clostridia</taxon>
        <taxon>Eubacteriales</taxon>
        <taxon>Eubacteriales Family XII. Incertae Sedis</taxon>
        <taxon>Fusibacter</taxon>
    </lineage>
</organism>
<name>A0ABS5PV27_9FIRM</name>
<evidence type="ECO:0000313" key="2">
    <source>
        <dbReference type="EMBL" id="MBS7528772.1"/>
    </source>
</evidence>
<comment type="caution">
    <text evidence="2">The sequence shown here is derived from an EMBL/GenBank/DDBJ whole genome shotgun (WGS) entry which is preliminary data.</text>
</comment>
<accession>A0ABS5PV27</accession>
<reference evidence="2 3" key="1">
    <citation type="submission" date="2021-05" db="EMBL/GenBank/DDBJ databases">
        <title>Fusibacter ferrireducens sp. nov., an anaerobic, sulfur- and Fe-reducing bacterium isolated from the mangrove sediment.</title>
        <authorList>
            <person name="Qiu D."/>
        </authorList>
    </citation>
    <scope>NUCLEOTIDE SEQUENCE [LARGE SCALE GENOMIC DNA]</scope>
    <source>
        <strain evidence="2 3">DSM 12116</strain>
    </source>
</reference>
<keyword evidence="1" id="KW-1133">Transmembrane helix</keyword>
<evidence type="ECO:0000256" key="1">
    <source>
        <dbReference type="SAM" id="Phobius"/>
    </source>
</evidence>
<keyword evidence="1" id="KW-0472">Membrane</keyword>
<feature type="transmembrane region" description="Helical" evidence="1">
    <location>
        <begin position="142"/>
        <end position="162"/>
    </location>
</feature>
<dbReference type="Proteomes" id="UP000746471">
    <property type="component" value="Unassembled WGS sequence"/>
</dbReference>
<dbReference type="RefSeq" id="WP_213238628.1">
    <property type="nucleotide sequence ID" value="NZ_JAHBCL010000060.1"/>
</dbReference>
<evidence type="ECO:0000313" key="3">
    <source>
        <dbReference type="Proteomes" id="UP000746471"/>
    </source>
</evidence>
<proteinExistence type="predicted"/>
<keyword evidence="1" id="KW-0812">Transmembrane</keyword>
<gene>
    <name evidence="2" type="ORF">KHM83_19070</name>
</gene>
<protein>
    <submittedName>
        <fullName evidence="2">Uncharacterized protein</fullName>
    </submittedName>
</protein>
<sequence>MKPVSKLEIEHKLFISTQAIEDFLFEHKGILDIHDHCLSLSEVADSNIDDFVKYNLRYENRYLALLQQLFVLNNHSVVLEGINIQALDSRKLLGILGDLDYEDKLLWLEMVKKFGDTHHDGYYLLEQVEEVNLFTKFMTRELYFPVIHFVGLGVCICGGYDISFPVFFKNNDCMVHFKAIIKPYQLFVRDTR</sequence>
<dbReference type="EMBL" id="JAHBCL010000060">
    <property type="protein sequence ID" value="MBS7528772.1"/>
    <property type="molecule type" value="Genomic_DNA"/>
</dbReference>
<keyword evidence="3" id="KW-1185">Reference proteome</keyword>